<sequence>MSLYLMAPWLEQTRKGKHQKHKSGLNI</sequence>
<dbReference type="AlphaFoldDB" id="A0A2P2QBW3"/>
<proteinExistence type="predicted"/>
<evidence type="ECO:0000313" key="1">
    <source>
        <dbReference type="EMBL" id="MBX64488.1"/>
    </source>
</evidence>
<reference evidence="1" key="1">
    <citation type="submission" date="2018-02" db="EMBL/GenBank/DDBJ databases">
        <title>Rhizophora mucronata_Transcriptome.</title>
        <authorList>
            <person name="Meera S.P."/>
            <person name="Sreeshan A."/>
            <person name="Augustine A."/>
        </authorList>
    </citation>
    <scope>NUCLEOTIDE SEQUENCE</scope>
    <source>
        <tissue evidence="1">Leaf</tissue>
    </source>
</reference>
<name>A0A2P2QBW3_RHIMU</name>
<protein>
    <submittedName>
        <fullName evidence="1">Uncharacterized protein</fullName>
    </submittedName>
</protein>
<dbReference type="EMBL" id="GGEC01084004">
    <property type="protein sequence ID" value="MBX64488.1"/>
    <property type="molecule type" value="Transcribed_RNA"/>
</dbReference>
<organism evidence="1">
    <name type="scientific">Rhizophora mucronata</name>
    <name type="common">Asiatic mangrove</name>
    <dbReference type="NCBI Taxonomy" id="61149"/>
    <lineage>
        <taxon>Eukaryota</taxon>
        <taxon>Viridiplantae</taxon>
        <taxon>Streptophyta</taxon>
        <taxon>Embryophyta</taxon>
        <taxon>Tracheophyta</taxon>
        <taxon>Spermatophyta</taxon>
        <taxon>Magnoliopsida</taxon>
        <taxon>eudicotyledons</taxon>
        <taxon>Gunneridae</taxon>
        <taxon>Pentapetalae</taxon>
        <taxon>rosids</taxon>
        <taxon>fabids</taxon>
        <taxon>Malpighiales</taxon>
        <taxon>Rhizophoraceae</taxon>
        <taxon>Rhizophora</taxon>
    </lineage>
</organism>
<accession>A0A2P2QBW3</accession>